<dbReference type="Proteomes" id="UP000035721">
    <property type="component" value="Unassembled WGS sequence"/>
</dbReference>
<organism evidence="2 3">
    <name type="scientific">Nostocoides japonicum T1-X7</name>
    <dbReference type="NCBI Taxonomy" id="1194083"/>
    <lineage>
        <taxon>Bacteria</taxon>
        <taxon>Bacillati</taxon>
        <taxon>Actinomycetota</taxon>
        <taxon>Actinomycetes</taxon>
        <taxon>Micrococcales</taxon>
        <taxon>Intrasporangiaceae</taxon>
        <taxon>Nostocoides</taxon>
    </lineage>
</organism>
<sequence>MAKGFRRKGRGSRARYAAQLDAVERRLLVTLLGQVATLLDPDGSISEGRSAPGAAVAETTFDQIVAGLGGGPGGPAGDESASHTGVRPDHDDPAVARLLPSGNVADEEAAAEFRRFTEDSLRRRKVAGLRRAMAVLGGADDRLELGRDDALALLVALTDVRLVLASRLGLETDEDAERLHEVALRDDTDEQAAQAAAVYDFLTWLQETLASCLTP</sequence>
<comment type="caution">
    <text evidence="2">The sequence shown here is derived from an EMBL/GenBank/DDBJ whole genome shotgun (WGS) entry which is preliminary data.</text>
</comment>
<protein>
    <submittedName>
        <fullName evidence="2">ATP-dependent Clp protease adaptor protein ClpS</fullName>
    </submittedName>
</protein>
<dbReference type="AlphaFoldDB" id="A0A077M3Q6"/>
<evidence type="ECO:0000256" key="1">
    <source>
        <dbReference type="SAM" id="MobiDB-lite"/>
    </source>
</evidence>
<dbReference type="STRING" id="1194083.BN12_340010"/>
<keyword evidence="2" id="KW-0645">Protease</keyword>
<keyword evidence="3" id="KW-1185">Reference proteome</keyword>
<evidence type="ECO:0000313" key="3">
    <source>
        <dbReference type="Proteomes" id="UP000035721"/>
    </source>
</evidence>
<proteinExistence type="predicted"/>
<gene>
    <name evidence="2" type="primary">clpS</name>
    <name evidence="2" type="ORF">BN12_340010</name>
</gene>
<dbReference type="RefSeq" id="WP_048550921.1">
    <property type="nucleotide sequence ID" value="NZ_HF570958.1"/>
</dbReference>
<dbReference type="GO" id="GO:0008233">
    <property type="term" value="F:peptidase activity"/>
    <property type="evidence" value="ECO:0007669"/>
    <property type="project" value="UniProtKB-KW"/>
</dbReference>
<keyword evidence="2" id="KW-0378">Hydrolase</keyword>
<accession>A0A077M3Q6</accession>
<feature type="compositionally biased region" description="Gly residues" evidence="1">
    <location>
        <begin position="67"/>
        <end position="76"/>
    </location>
</feature>
<feature type="region of interest" description="Disordered" evidence="1">
    <location>
        <begin position="67"/>
        <end position="93"/>
    </location>
</feature>
<name>A0A077M3Q6_9MICO</name>
<dbReference type="EMBL" id="CAJB01000268">
    <property type="protein sequence ID" value="CCH78770.1"/>
    <property type="molecule type" value="Genomic_DNA"/>
</dbReference>
<dbReference type="Pfam" id="PF09438">
    <property type="entry name" value="DUF2017"/>
    <property type="match status" value="1"/>
</dbReference>
<dbReference type="OrthoDB" id="3268479at2"/>
<evidence type="ECO:0000313" key="2">
    <source>
        <dbReference type="EMBL" id="CCH78770.1"/>
    </source>
</evidence>
<reference evidence="2 3" key="1">
    <citation type="journal article" date="2013" name="ISME J.">
        <title>A metabolic model for members of the genus Tetrasphaera involved in enhanced biological phosphorus removal.</title>
        <authorList>
            <person name="Kristiansen R."/>
            <person name="Nguyen H.T.T."/>
            <person name="Saunders A.M."/>
            <person name="Nielsen J.L."/>
            <person name="Wimmer R."/>
            <person name="Le V.Q."/>
            <person name="McIlroy S.J."/>
            <person name="Petrovski S."/>
            <person name="Seviour R.J."/>
            <person name="Calteau A."/>
            <person name="Nielsen K.L."/>
            <person name="Nielsen P.H."/>
        </authorList>
    </citation>
    <scope>NUCLEOTIDE SEQUENCE [LARGE SCALE GENOMIC DNA]</scope>
    <source>
        <strain evidence="2 3">T1-X7</strain>
    </source>
</reference>
<dbReference type="InterPro" id="IPR018561">
    <property type="entry name" value="AosR"/>
</dbReference>
<dbReference type="GO" id="GO:0006508">
    <property type="term" value="P:proteolysis"/>
    <property type="evidence" value="ECO:0007669"/>
    <property type="project" value="UniProtKB-KW"/>
</dbReference>